<evidence type="ECO:0000313" key="1">
    <source>
        <dbReference type="EMBL" id="MDN7025331.1"/>
    </source>
</evidence>
<reference evidence="1" key="1">
    <citation type="submission" date="2019-05" db="EMBL/GenBank/DDBJ databases">
        <title>Methanoculleus sp. FWC-SCC1, a methanogenic archaeon isolated from deep marine cold seep.</title>
        <authorList>
            <person name="Chen Y.-W."/>
            <person name="Chen S.-C."/>
            <person name="Teng N.-H."/>
            <person name="Lai M.-C."/>
        </authorList>
    </citation>
    <scope>NUCLEOTIDE SEQUENCE</scope>
    <source>
        <strain evidence="1">FWC-SCC1</strain>
    </source>
</reference>
<organism evidence="1 2">
    <name type="scientific">Methanoculleus frigidifontis</name>
    <dbReference type="NCBI Taxonomy" id="2584085"/>
    <lineage>
        <taxon>Archaea</taxon>
        <taxon>Methanobacteriati</taxon>
        <taxon>Methanobacteriota</taxon>
        <taxon>Stenosarchaea group</taxon>
        <taxon>Methanomicrobia</taxon>
        <taxon>Methanomicrobiales</taxon>
        <taxon>Methanomicrobiaceae</taxon>
        <taxon>Methanoculleus</taxon>
    </lineage>
</organism>
<dbReference type="InterPro" id="IPR002746">
    <property type="entry name" value="UPF0216"/>
</dbReference>
<keyword evidence="2" id="KW-1185">Reference proteome</keyword>
<dbReference type="RefSeq" id="WP_301664482.1">
    <property type="nucleotide sequence ID" value="NZ_VCYH01000007.1"/>
</dbReference>
<dbReference type="Pfam" id="PF01886">
    <property type="entry name" value="DUF61"/>
    <property type="match status" value="1"/>
</dbReference>
<dbReference type="EMBL" id="VCYH01000007">
    <property type="protein sequence ID" value="MDN7025331.1"/>
    <property type="molecule type" value="Genomic_DNA"/>
</dbReference>
<accession>A0ABT8MBL5</accession>
<name>A0ABT8MBL5_9EURY</name>
<dbReference type="Proteomes" id="UP001168338">
    <property type="component" value="Unassembled WGS sequence"/>
</dbReference>
<proteinExistence type="predicted"/>
<protein>
    <submittedName>
        <fullName evidence="1">DUF61 family protein</fullName>
    </submittedName>
</protein>
<sequence length="143" mass="16449">MTERPRPGDEAVLMRWMRLEIGKINAGIVAERKTLRRLLEEDTPSSTTKGGEEYRFDASVIADLGERLPQELHRRLKLPIIVYFDMTVTDSGFFADEAAAEALRHLGAISHLRRMREGRLWVAKPIVYDLINRYPTVIQAVMR</sequence>
<evidence type="ECO:0000313" key="2">
    <source>
        <dbReference type="Proteomes" id="UP001168338"/>
    </source>
</evidence>
<comment type="caution">
    <text evidence="1">The sequence shown here is derived from an EMBL/GenBank/DDBJ whole genome shotgun (WGS) entry which is preliminary data.</text>
</comment>
<gene>
    <name evidence="1" type="ORF">FGU65_10570</name>
</gene>